<proteinExistence type="inferred from homology"/>
<evidence type="ECO:0000256" key="6">
    <source>
        <dbReference type="ARBA" id="ARBA00023136"/>
    </source>
</evidence>
<keyword evidence="10" id="KW-1185">Reference proteome</keyword>
<gene>
    <name evidence="9" type="ORF">QN277_005012</name>
</gene>
<keyword evidence="6 7" id="KW-0472">Membrane</keyword>
<dbReference type="PANTHER" id="PTHR48020">
    <property type="entry name" value="PROTON MYO-INOSITOL COTRANSPORTER"/>
    <property type="match status" value="1"/>
</dbReference>
<keyword evidence="3" id="KW-0813">Transport</keyword>
<dbReference type="SUPFAM" id="SSF103473">
    <property type="entry name" value="MFS general substrate transporter"/>
    <property type="match status" value="1"/>
</dbReference>
<dbReference type="InterPro" id="IPR005829">
    <property type="entry name" value="Sugar_transporter_CS"/>
</dbReference>
<dbReference type="InterPro" id="IPR005828">
    <property type="entry name" value="MFS_sugar_transport-like"/>
</dbReference>
<dbReference type="InterPro" id="IPR050814">
    <property type="entry name" value="Myo-inositol_Transporter"/>
</dbReference>
<dbReference type="PANTHER" id="PTHR48020:SF49">
    <property type="entry name" value="SUGAR TRANSPORTER"/>
    <property type="match status" value="1"/>
</dbReference>
<dbReference type="Gene3D" id="1.20.1250.20">
    <property type="entry name" value="MFS general substrate transporter like domains"/>
    <property type="match status" value="1"/>
</dbReference>
<dbReference type="GO" id="GO:0016020">
    <property type="term" value="C:membrane"/>
    <property type="evidence" value="ECO:0007669"/>
    <property type="project" value="UniProtKB-SubCell"/>
</dbReference>
<evidence type="ECO:0000256" key="5">
    <source>
        <dbReference type="ARBA" id="ARBA00022989"/>
    </source>
</evidence>
<feature type="transmembrane region" description="Helical" evidence="7">
    <location>
        <begin position="246"/>
        <end position="267"/>
    </location>
</feature>
<sequence length="299" mass="32751">MGLFSPNYAFLMIGRFLVGVGVGFTLMIVPVYTAEVSPTCPRCIHEISITIGIMLGYLSNFAFSKLLLWLGWRLMLGVGVFPSVLIPLGVLALPESPHWLVMRGRLGDAHRVLQKISDSKQEAQQRLVDIKSVAGILESCNEDVIEVINKKKSVEGVWKEMFITGTPAIRHIIVAIISIHFFHFFQQAVGLDSIILYSPTIFKKAGITSDREKLLATVAVGCTNTFFILVPMFLWDGFRFGRRAMLLTSFGGLTVSLFTLGTCLTAIGHSDKKVTWAAVLSIASMYSSVASFSIGAGPN</sequence>
<dbReference type="Pfam" id="PF00083">
    <property type="entry name" value="Sugar_tr"/>
    <property type="match status" value="1"/>
</dbReference>
<feature type="transmembrane region" description="Helical" evidence="7">
    <location>
        <begin position="12"/>
        <end position="32"/>
    </location>
</feature>
<dbReference type="AlphaFoldDB" id="A0AAE1JVX6"/>
<dbReference type="InterPro" id="IPR020846">
    <property type="entry name" value="MFS_dom"/>
</dbReference>
<evidence type="ECO:0000256" key="3">
    <source>
        <dbReference type="ARBA" id="ARBA00022448"/>
    </source>
</evidence>
<comment type="caution">
    <text evidence="9">The sequence shown here is derived from an EMBL/GenBank/DDBJ whole genome shotgun (WGS) entry which is preliminary data.</text>
</comment>
<evidence type="ECO:0000256" key="4">
    <source>
        <dbReference type="ARBA" id="ARBA00022692"/>
    </source>
</evidence>
<feature type="transmembrane region" description="Helical" evidence="7">
    <location>
        <begin position="44"/>
        <end position="63"/>
    </location>
</feature>
<feature type="domain" description="Major facilitator superfamily (MFS) profile" evidence="8">
    <location>
        <begin position="1"/>
        <end position="299"/>
    </location>
</feature>
<comment type="subcellular location">
    <subcellularLocation>
        <location evidence="1">Membrane</location>
        <topology evidence="1">Multi-pass membrane protein</topology>
    </subcellularLocation>
</comment>
<feature type="transmembrane region" description="Helical" evidence="7">
    <location>
        <begin position="274"/>
        <end position="296"/>
    </location>
</feature>
<feature type="transmembrane region" description="Helical" evidence="7">
    <location>
        <begin position="69"/>
        <end position="93"/>
    </location>
</feature>
<dbReference type="EMBL" id="JAWXYG010000011">
    <property type="protein sequence ID" value="KAK4258575.1"/>
    <property type="molecule type" value="Genomic_DNA"/>
</dbReference>
<dbReference type="PROSITE" id="PS50850">
    <property type="entry name" value="MFS"/>
    <property type="match status" value="1"/>
</dbReference>
<organism evidence="9 10">
    <name type="scientific">Acacia crassicarpa</name>
    <name type="common">northern wattle</name>
    <dbReference type="NCBI Taxonomy" id="499986"/>
    <lineage>
        <taxon>Eukaryota</taxon>
        <taxon>Viridiplantae</taxon>
        <taxon>Streptophyta</taxon>
        <taxon>Embryophyta</taxon>
        <taxon>Tracheophyta</taxon>
        <taxon>Spermatophyta</taxon>
        <taxon>Magnoliopsida</taxon>
        <taxon>eudicotyledons</taxon>
        <taxon>Gunneridae</taxon>
        <taxon>Pentapetalae</taxon>
        <taxon>rosids</taxon>
        <taxon>fabids</taxon>
        <taxon>Fabales</taxon>
        <taxon>Fabaceae</taxon>
        <taxon>Caesalpinioideae</taxon>
        <taxon>mimosoid clade</taxon>
        <taxon>Acacieae</taxon>
        <taxon>Acacia</taxon>
    </lineage>
</organism>
<protein>
    <recommendedName>
        <fullName evidence="8">Major facilitator superfamily (MFS) profile domain-containing protein</fullName>
    </recommendedName>
</protein>
<evidence type="ECO:0000256" key="1">
    <source>
        <dbReference type="ARBA" id="ARBA00004141"/>
    </source>
</evidence>
<dbReference type="PROSITE" id="PS00217">
    <property type="entry name" value="SUGAR_TRANSPORT_2"/>
    <property type="match status" value="1"/>
</dbReference>
<dbReference type="PRINTS" id="PR00171">
    <property type="entry name" value="SUGRTRNSPORT"/>
</dbReference>
<evidence type="ECO:0000259" key="8">
    <source>
        <dbReference type="PROSITE" id="PS50850"/>
    </source>
</evidence>
<feature type="transmembrane region" description="Helical" evidence="7">
    <location>
        <begin position="214"/>
        <end position="234"/>
    </location>
</feature>
<accession>A0AAE1JVX6</accession>
<dbReference type="Proteomes" id="UP001293593">
    <property type="component" value="Unassembled WGS sequence"/>
</dbReference>
<dbReference type="InterPro" id="IPR003663">
    <property type="entry name" value="Sugar/inositol_transpt"/>
</dbReference>
<dbReference type="InterPro" id="IPR036259">
    <property type="entry name" value="MFS_trans_sf"/>
</dbReference>
<keyword evidence="4 7" id="KW-0812">Transmembrane</keyword>
<dbReference type="GO" id="GO:0022857">
    <property type="term" value="F:transmembrane transporter activity"/>
    <property type="evidence" value="ECO:0007669"/>
    <property type="project" value="InterPro"/>
</dbReference>
<evidence type="ECO:0000256" key="2">
    <source>
        <dbReference type="ARBA" id="ARBA00010992"/>
    </source>
</evidence>
<evidence type="ECO:0000313" key="10">
    <source>
        <dbReference type="Proteomes" id="UP001293593"/>
    </source>
</evidence>
<keyword evidence="5 7" id="KW-1133">Transmembrane helix</keyword>
<name>A0AAE1JVX6_9FABA</name>
<comment type="similarity">
    <text evidence="2">Belongs to the major facilitator superfamily. Sugar transporter (TC 2.A.1.1) family.</text>
</comment>
<evidence type="ECO:0000313" key="9">
    <source>
        <dbReference type="EMBL" id="KAK4258575.1"/>
    </source>
</evidence>
<reference evidence="9" key="1">
    <citation type="submission" date="2023-10" db="EMBL/GenBank/DDBJ databases">
        <title>Chromosome-level genome of the transformable northern wattle, Acacia crassicarpa.</title>
        <authorList>
            <person name="Massaro I."/>
            <person name="Sinha N.R."/>
            <person name="Poethig S."/>
            <person name="Leichty A.R."/>
        </authorList>
    </citation>
    <scope>NUCLEOTIDE SEQUENCE</scope>
    <source>
        <strain evidence="9">Acra3RX</strain>
        <tissue evidence="9">Leaf</tissue>
    </source>
</reference>
<evidence type="ECO:0000256" key="7">
    <source>
        <dbReference type="SAM" id="Phobius"/>
    </source>
</evidence>